<protein>
    <submittedName>
        <fullName evidence="1">Uncharacterized protein</fullName>
    </submittedName>
</protein>
<organism evidence="1">
    <name type="scientific">Burkholderia mallei (strain NCTC 10229)</name>
    <dbReference type="NCBI Taxonomy" id="412022"/>
    <lineage>
        <taxon>Bacteria</taxon>
        <taxon>Pseudomonadati</taxon>
        <taxon>Pseudomonadota</taxon>
        <taxon>Betaproteobacteria</taxon>
        <taxon>Burkholderiales</taxon>
        <taxon>Burkholderiaceae</taxon>
        <taxon>Burkholderia</taxon>
        <taxon>pseudomallei group</taxon>
    </lineage>
</organism>
<proteinExistence type="predicted"/>
<sequence>MPLQIVSTLSRNPLAQPMPIAAARPLAHRRTASARRRYLLKSNGSMGETR</sequence>
<dbReference type="EMBL" id="CP000545">
    <property type="protein sequence ID" value="ABM99447.2"/>
    <property type="molecule type" value="Genomic_DNA"/>
</dbReference>
<accession>A2S0L4</accession>
<gene>
    <name evidence="1" type="ordered locus">BMA10229_1683</name>
</gene>
<dbReference type="KEGG" id="bml:BMA10229_1683"/>
<reference evidence="1" key="2">
    <citation type="submission" date="2009-10" db="EMBL/GenBank/DDBJ databases">
        <authorList>
            <person name="Brinkac L.M."/>
            <person name="Harkins D.M."/>
            <person name="Shrivastava S."/>
            <person name="Durkin A.S."/>
            <person name="Sutton G."/>
        </authorList>
    </citation>
    <scope>NUCLEOTIDE SEQUENCE</scope>
    <source>
        <strain evidence="1">NCTC 10229</strain>
    </source>
</reference>
<dbReference type="HOGENOM" id="CLU_3115472_0_0_4"/>
<reference evidence="1" key="1">
    <citation type="submission" date="2007-01" db="EMBL/GenBank/DDBJ databases">
        <authorList>
            <person name="DeShazer D."/>
            <person name="Woods D.E."/>
            <person name="Nierman W.C."/>
        </authorList>
    </citation>
    <scope>NUCLEOTIDE SEQUENCE [LARGE SCALE GENOMIC DNA]</scope>
    <source>
        <strain evidence="1">NCTC 10229</strain>
    </source>
</reference>
<evidence type="ECO:0000313" key="1">
    <source>
        <dbReference type="EMBL" id="ABM99447.2"/>
    </source>
</evidence>
<name>A2S0L4_BURM9</name>
<dbReference type="Proteomes" id="UP000002283">
    <property type="component" value="Chromosome II"/>
</dbReference>
<dbReference type="AlphaFoldDB" id="A2S0L4"/>